<feature type="transmembrane region" description="Helical" evidence="1">
    <location>
        <begin position="103"/>
        <end position="127"/>
    </location>
</feature>
<evidence type="ECO:0000313" key="3">
    <source>
        <dbReference type="Proteomes" id="UP000283523"/>
    </source>
</evidence>
<dbReference type="EMBL" id="QXED01000005">
    <property type="protein sequence ID" value="RIV21180.1"/>
    <property type="molecule type" value="Genomic_DNA"/>
</dbReference>
<evidence type="ECO:0000313" key="2">
    <source>
        <dbReference type="EMBL" id="RIV21180.1"/>
    </source>
</evidence>
<keyword evidence="1" id="KW-1133">Transmembrane helix</keyword>
<dbReference type="AlphaFoldDB" id="A0A418M5J9"/>
<evidence type="ECO:0000256" key="1">
    <source>
        <dbReference type="SAM" id="Phobius"/>
    </source>
</evidence>
<gene>
    <name evidence="2" type="ORF">DYU11_17290</name>
</gene>
<keyword evidence="3" id="KW-1185">Reference proteome</keyword>
<keyword evidence="1" id="KW-0472">Membrane</keyword>
<reference evidence="2 3" key="1">
    <citation type="submission" date="2018-08" db="EMBL/GenBank/DDBJ databases">
        <title>Fibrisoma montanum sp. nov., isolated from Danxia mountain soil.</title>
        <authorList>
            <person name="Huang Y."/>
        </authorList>
    </citation>
    <scope>NUCLEOTIDE SEQUENCE [LARGE SCALE GENOMIC DNA]</scope>
    <source>
        <strain evidence="2 3">HYT19</strain>
    </source>
</reference>
<feature type="transmembrane region" description="Helical" evidence="1">
    <location>
        <begin position="60"/>
        <end position="83"/>
    </location>
</feature>
<name>A0A418M5J9_9BACT</name>
<proteinExistence type="predicted"/>
<organism evidence="2 3">
    <name type="scientific">Fibrisoma montanum</name>
    <dbReference type="NCBI Taxonomy" id="2305895"/>
    <lineage>
        <taxon>Bacteria</taxon>
        <taxon>Pseudomonadati</taxon>
        <taxon>Bacteroidota</taxon>
        <taxon>Cytophagia</taxon>
        <taxon>Cytophagales</taxon>
        <taxon>Spirosomataceae</taxon>
        <taxon>Fibrisoma</taxon>
    </lineage>
</organism>
<accession>A0A418M5J9</accession>
<sequence length="131" mass="15537">MTEILDFSFYFCYQYLRKVKSADPVNSALTLMMIVLLCVQVACVSFAKRILHLPAFRIDTFIFVLMGLILQGFIFYGLFSYFIKTKRYKRLIKGRYKPINSHYVVDFLIILFPCWLLIGLSALLRYFRINF</sequence>
<dbReference type="Proteomes" id="UP000283523">
    <property type="component" value="Unassembled WGS sequence"/>
</dbReference>
<feature type="transmembrane region" description="Helical" evidence="1">
    <location>
        <begin position="27"/>
        <end position="48"/>
    </location>
</feature>
<comment type="caution">
    <text evidence="2">The sequence shown here is derived from an EMBL/GenBank/DDBJ whole genome shotgun (WGS) entry which is preliminary data.</text>
</comment>
<protein>
    <submittedName>
        <fullName evidence="2">Uncharacterized protein</fullName>
    </submittedName>
</protein>
<keyword evidence="1" id="KW-0812">Transmembrane</keyword>